<proteinExistence type="inferred from homology"/>
<organism evidence="17 18">
    <name type="scientific">Lithocarpus litseifolius</name>
    <dbReference type="NCBI Taxonomy" id="425828"/>
    <lineage>
        <taxon>Eukaryota</taxon>
        <taxon>Viridiplantae</taxon>
        <taxon>Streptophyta</taxon>
        <taxon>Embryophyta</taxon>
        <taxon>Tracheophyta</taxon>
        <taxon>Spermatophyta</taxon>
        <taxon>Magnoliopsida</taxon>
        <taxon>eudicotyledons</taxon>
        <taxon>Gunneridae</taxon>
        <taxon>Pentapetalae</taxon>
        <taxon>rosids</taxon>
        <taxon>fabids</taxon>
        <taxon>Fagales</taxon>
        <taxon>Fagaceae</taxon>
        <taxon>Lithocarpus</taxon>
    </lineage>
</organism>
<evidence type="ECO:0000256" key="3">
    <source>
        <dbReference type="ARBA" id="ARBA00022448"/>
    </source>
</evidence>
<evidence type="ECO:0000313" key="18">
    <source>
        <dbReference type="Proteomes" id="UP001459277"/>
    </source>
</evidence>
<evidence type="ECO:0000256" key="15">
    <source>
        <dbReference type="SAM" id="Phobius"/>
    </source>
</evidence>
<comment type="similarity">
    <text evidence="2">Belongs to the MCU (TC 1.A.77) family.</text>
</comment>
<evidence type="ECO:0000256" key="12">
    <source>
        <dbReference type="ARBA" id="ARBA00023136"/>
    </source>
</evidence>
<accession>A0AAW2CPM7</accession>
<keyword evidence="12 15" id="KW-0472">Membrane</keyword>
<keyword evidence="9 15" id="KW-1133">Transmembrane helix</keyword>
<comment type="catalytic activity">
    <reaction evidence="14">
        <text>Ca(2+)(in) = Ca(2+)(out)</text>
        <dbReference type="Rhea" id="RHEA:29671"/>
        <dbReference type="ChEBI" id="CHEBI:29108"/>
    </reaction>
</comment>
<evidence type="ECO:0000256" key="8">
    <source>
        <dbReference type="ARBA" id="ARBA00022837"/>
    </source>
</evidence>
<keyword evidence="11" id="KW-0496">Mitochondrion</keyword>
<dbReference type="InterPro" id="IPR039055">
    <property type="entry name" value="MCU_fam"/>
</dbReference>
<keyword evidence="18" id="KW-1185">Reference proteome</keyword>
<evidence type="ECO:0000256" key="2">
    <source>
        <dbReference type="ARBA" id="ARBA00005653"/>
    </source>
</evidence>
<keyword evidence="4" id="KW-0109">Calcium transport</keyword>
<feature type="transmembrane region" description="Helical" evidence="15">
    <location>
        <begin position="250"/>
        <end position="268"/>
    </location>
</feature>
<dbReference type="EMBL" id="JAZDWU010000006">
    <property type="protein sequence ID" value="KAK9998995.1"/>
    <property type="molecule type" value="Genomic_DNA"/>
</dbReference>
<evidence type="ECO:0000256" key="11">
    <source>
        <dbReference type="ARBA" id="ARBA00023128"/>
    </source>
</evidence>
<reference evidence="17 18" key="1">
    <citation type="submission" date="2024-01" db="EMBL/GenBank/DDBJ databases">
        <title>A telomere-to-telomere, gap-free genome of sweet tea (Lithocarpus litseifolius).</title>
        <authorList>
            <person name="Zhou J."/>
        </authorList>
    </citation>
    <scope>NUCLEOTIDE SEQUENCE [LARGE SCALE GENOMIC DNA]</scope>
    <source>
        <strain evidence="17">Zhou-2022a</strain>
        <tissue evidence="17">Leaf</tissue>
    </source>
</reference>
<sequence length="335" mass="37350">MWRRWWSGGGGPLKQALSAVYPTGLRSMIIVGNGSPAAASSISVYLRRALCDSSAAAAAAGKAGGGGCGYDYYNSDSNGNGNGNNNNNDKDEDRDSAMSLAEARRLMRLVNVEALKRKLGMEGKEVIAYSELIQACQSMGVARSNEEAAAFAQVLDEAGVILLFRDKVYLHPDKVVDLVIKAVPLALTSEDDPMRDELKRLQEKKEEIDVMAHRQVRRILWSGLGMAVIQVGLFFRLTFWEFSWDVMEPIAFFTTTTGIVIGYAYFLFTSRDPTYQDFMQRLFNSRQRKLCKKLNFDVERFKELQQKCKTPLGASASIKNRVGVELELEDALQRD</sequence>
<comment type="subcellular location">
    <subcellularLocation>
        <location evidence="1">Mitochondrion inner membrane</location>
        <topology evidence="1">Multi-pass membrane protein</topology>
    </subcellularLocation>
</comment>
<keyword evidence="7" id="KW-0999">Mitochondrion inner membrane</keyword>
<evidence type="ECO:0000256" key="7">
    <source>
        <dbReference type="ARBA" id="ARBA00022792"/>
    </source>
</evidence>
<dbReference type="GO" id="GO:0015292">
    <property type="term" value="F:uniporter activity"/>
    <property type="evidence" value="ECO:0007669"/>
    <property type="project" value="TreeGrafter"/>
</dbReference>
<keyword evidence="13" id="KW-0407">Ion channel</keyword>
<dbReference type="Pfam" id="PF04678">
    <property type="entry name" value="MCU"/>
    <property type="match status" value="1"/>
</dbReference>
<evidence type="ECO:0000256" key="9">
    <source>
        <dbReference type="ARBA" id="ARBA00022989"/>
    </source>
</evidence>
<keyword evidence="3" id="KW-0813">Transport</keyword>
<keyword evidence="10" id="KW-0406">Ion transport</keyword>
<dbReference type="GO" id="GO:0005262">
    <property type="term" value="F:calcium channel activity"/>
    <property type="evidence" value="ECO:0007669"/>
    <property type="project" value="UniProtKB-KW"/>
</dbReference>
<evidence type="ECO:0000256" key="4">
    <source>
        <dbReference type="ARBA" id="ARBA00022568"/>
    </source>
</evidence>
<evidence type="ECO:0000259" key="16">
    <source>
        <dbReference type="Pfam" id="PF04678"/>
    </source>
</evidence>
<dbReference type="GO" id="GO:1990246">
    <property type="term" value="C:uniplex complex"/>
    <property type="evidence" value="ECO:0007669"/>
    <property type="project" value="TreeGrafter"/>
</dbReference>
<evidence type="ECO:0000256" key="5">
    <source>
        <dbReference type="ARBA" id="ARBA00022673"/>
    </source>
</evidence>
<evidence type="ECO:0000256" key="13">
    <source>
        <dbReference type="ARBA" id="ARBA00023303"/>
    </source>
</evidence>
<dbReference type="GO" id="GO:0051560">
    <property type="term" value="P:mitochondrial calcium ion homeostasis"/>
    <property type="evidence" value="ECO:0007669"/>
    <property type="project" value="InterPro"/>
</dbReference>
<dbReference type="InterPro" id="IPR006769">
    <property type="entry name" value="MCU_C"/>
</dbReference>
<feature type="domain" description="Calcium uniporter protein C-terminal" evidence="16">
    <location>
        <begin position="146"/>
        <end position="304"/>
    </location>
</feature>
<keyword evidence="5" id="KW-0107">Calcium channel</keyword>
<protein>
    <recommendedName>
        <fullName evidence="16">Calcium uniporter protein C-terminal domain-containing protein</fullName>
    </recommendedName>
</protein>
<dbReference type="PANTHER" id="PTHR13462">
    <property type="entry name" value="CALCIUM UNIPORTER PROTEIN, MITOCHONDRIAL"/>
    <property type="match status" value="1"/>
</dbReference>
<dbReference type="AlphaFoldDB" id="A0AAW2CPM7"/>
<evidence type="ECO:0000256" key="1">
    <source>
        <dbReference type="ARBA" id="ARBA00004448"/>
    </source>
</evidence>
<evidence type="ECO:0000256" key="6">
    <source>
        <dbReference type="ARBA" id="ARBA00022692"/>
    </source>
</evidence>
<feature type="transmembrane region" description="Helical" evidence="15">
    <location>
        <begin position="219"/>
        <end position="238"/>
    </location>
</feature>
<evidence type="ECO:0000256" key="10">
    <source>
        <dbReference type="ARBA" id="ARBA00023065"/>
    </source>
</evidence>
<evidence type="ECO:0000256" key="14">
    <source>
        <dbReference type="ARBA" id="ARBA00036634"/>
    </source>
</evidence>
<dbReference type="PANTHER" id="PTHR13462:SF10">
    <property type="entry name" value="CALCIUM UNIPORTER PROTEIN, MITOCHONDRIAL"/>
    <property type="match status" value="1"/>
</dbReference>
<name>A0AAW2CPM7_9ROSI</name>
<keyword evidence="6 15" id="KW-0812">Transmembrane</keyword>
<dbReference type="GO" id="GO:0036444">
    <property type="term" value="P:calcium import into the mitochondrion"/>
    <property type="evidence" value="ECO:0007669"/>
    <property type="project" value="TreeGrafter"/>
</dbReference>
<keyword evidence="8" id="KW-0106">Calcium</keyword>
<dbReference type="Proteomes" id="UP001459277">
    <property type="component" value="Unassembled WGS sequence"/>
</dbReference>
<evidence type="ECO:0000313" key="17">
    <source>
        <dbReference type="EMBL" id="KAK9998995.1"/>
    </source>
</evidence>
<gene>
    <name evidence="17" type="ORF">SO802_018598</name>
</gene>
<comment type="caution">
    <text evidence="17">The sequence shown here is derived from an EMBL/GenBank/DDBJ whole genome shotgun (WGS) entry which is preliminary data.</text>
</comment>